<proteinExistence type="inferred from homology"/>
<evidence type="ECO:0000256" key="3">
    <source>
        <dbReference type="ARBA" id="ARBA00023242"/>
    </source>
</evidence>
<dbReference type="GO" id="GO:0003677">
    <property type="term" value="F:DNA binding"/>
    <property type="evidence" value="ECO:0007669"/>
    <property type="project" value="TreeGrafter"/>
</dbReference>
<protein>
    <recommendedName>
        <fullName evidence="5">Ribosomal RNA-processing protein 14/surfeit locus protein 6 C-terminal domain-containing protein</fullName>
    </recommendedName>
</protein>
<feature type="compositionally biased region" description="Basic and acidic residues" evidence="4">
    <location>
        <begin position="186"/>
        <end position="222"/>
    </location>
</feature>
<dbReference type="EMBL" id="CP031034">
    <property type="protein sequence ID" value="QDZ17838.1"/>
    <property type="molecule type" value="Genomic_DNA"/>
</dbReference>
<dbReference type="GO" id="GO:0005730">
    <property type="term" value="C:nucleolus"/>
    <property type="evidence" value="ECO:0007669"/>
    <property type="project" value="TreeGrafter"/>
</dbReference>
<feature type="compositionally biased region" description="Basic residues" evidence="4">
    <location>
        <begin position="223"/>
        <end position="233"/>
    </location>
</feature>
<dbReference type="GO" id="GO:0042273">
    <property type="term" value="P:ribosomal large subunit biogenesis"/>
    <property type="evidence" value="ECO:0007669"/>
    <property type="project" value="TreeGrafter"/>
</dbReference>
<feature type="region of interest" description="Disordered" evidence="4">
    <location>
        <begin position="41"/>
        <end position="233"/>
    </location>
</feature>
<evidence type="ECO:0000259" key="5">
    <source>
        <dbReference type="Pfam" id="PF04935"/>
    </source>
</evidence>
<dbReference type="Pfam" id="PF04935">
    <property type="entry name" value="SURF6"/>
    <property type="match status" value="1"/>
</dbReference>
<dbReference type="InterPro" id="IPR029190">
    <property type="entry name" value="Rrp14/SURF6_C"/>
</dbReference>
<feature type="domain" description="Ribosomal RNA-processing protein 14/surfeit locus protein 6 C-terminal" evidence="5">
    <location>
        <begin position="51"/>
        <end position="228"/>
    </location>
</feature>
<dbReference type="InterPro" id="IPR007019">
    <property type="entry name" value="SURF6"/>
</dbReference>
<keyword evidence="3" id="KW-0539">Nucleus</keyword>
<organism evidence="6 7">
    <name type="scientific">Chloropicon primus</name>
    <dbReference type="NCBI Taxonomy" id="1764295"/>
    <lineage>
        <taxon>Eukaryota</taxon>
        <taxon>Viridiplantae</taxon>
        <taxon>Chlorophyta</taxon>
        <taxon>Chloropicophyceae</taxon>
        <taxon>Chloropicales</taxon>
        <taxon>Chloropicaceae</taxon>
        <taxon>Chloropicon</taxon>
    </lineage>
</organism>
<feature type="compositionally biased region" description="Basic and acidic residues" evidence="4">
    <location>
        <begin position="53"/>
        <end position="90"/>
    </location>
</feature>
<name>A0A5B8MBQ3_9CHLO</name>
<dbReference type="AlphaFoldDB" id="A0A5B8MBQ3"/>
<reference evidence="6 7" key="1">
    <citation type="submission" date="2018-07" db="EMBL/GenBank/DDBJ databases">
        <title>The complete nuclear genome of the prasinophyte Chloropicon primus (CCMP1205).</title>
        <authorList>
            <person name="Pombert J.-F."/>
            <person name="Otis C."/>
            <person name="Turmel M."/>
            <person name="Lemieux C."/>
        </authorList>
    </citation>
    <scope>NUCLEOTIDE SEQUENCE [LARGE SCALE GENOMIC DNA]</scope>
    <source>
        <strain evidence="6 7">CCMP1205</strain>
    </source>
</reference>
<sequence>MTTSLSMGEETVNCSRFLDRLAEMVPAKYFVDTGKVQDTGSQFWHSKSVKAQKKQEAAREGKLRKRDKFDPENAKSTTEKQAEAFKESKRAKARKGGADVDEEDVQFQKVEFNVKYQGGKEPSGAERSQRKKTKQALLKAALKKKEKAAEDKGNEAAWGDAFDRAEGKKVFNDPKKLQKAIKREKKQKEKKSEKWKTIEEDQKAKRDEKQKKRTTNLKERTAKKIQRKINRKK</sequence>
<dbReference type="PANTHER" id="PTHR14369">
    <property type="entry name" value="SURFEIT LOCUS PROTEIN 6"/>
    <property type="match status" value="1"/>
</dbReference>
<dbReference type="STRING" id="1764295.A0A5B8MBQ3"/>
<accession>A0A5B8MBQ3</accession>
<evidence type="ECO:0000313" key="7">
    <source>
        <dbReference type="Proteomes" id="UP000316726"/>
    </source>
</evidence>
<evidence type="ECO:0000313" key="6">
    <source>
        <dbReference type="EMBL" id="QDZ17838.1"/>
    </source>
</evidence>
<keyword evidence="7" id="KW-1185">Reference proteome</keyword>
<comment type="subcellular location">
    <subcellularLocation>
        <location evidence="1">Nucleus</location>
    </subcellularLocation>
</comment>
<dbReference type="Proteomes" id="UP000316726">
    <property type="component" value="Chromosome 1"/>
</dbReference>
<evidence type="ECO:0000256" key="1">
    <source>
        <dbReference type="ARBA" id="ARBA00004123"/>
    </source>
</evidence>
<dbReference type="GO" id="GO:0003723">
    <property type="term" value="F:RNA binding"/>
    <property type="evidence" value="ECO:0007669"/>
    <property type="project" value="TreeGrafter"/>
</dbReference>
<evidence type="ECO:0000256" key="2">
    <source>
        <dbReference type="ARBA" id="ARBA00005904"/>
    </source>
</evidence>
<feature type="compositionally biased region" description="Basic and acidic residues" evidence="4">
    <location>
        <begin position="161"/>
        <end position="176"/>
    </location>
</feature>
<comment type="similarity">
    <text evidence="2">Belongs to the SURF6 family.</text>
</comment>
<evidence type="ECO:0000256" key="4">
    <source>
        <dbReference type="SAM" id="MobiDB-lite"/>
    </source>
</evidence>
<dbReference type="GO" id="GO:0042274">
    <property type="term" value="P:ribosomal small subunit biogenesis"/>
    <property type="evidence" value="ECO:0007669"/>
    <property type="project" value="TreeGrafter"/>
</dbReference>
<dbReference type="PANTHER" id="PTHR14369:SF0">
    <property type="entry name" value="SURFEIT LOCUS PROTEIN 6"/>
    <property type="match status" value="1"/>
</dbReference>
<gene>
    <name evidence="6" type="ORF">A3770_01p03560</name>
</gene>